<dbReference type="Proteomes" id="UP001611580">
    <property type="component" value="Unassembled WGS sequence"/>
</dbReference>
<evidence type="ECO:0000313" key="2">
    <source>
        <dbReference type="Proteomes" id="UP001611580"/>
    </source>
</evidence>
<name>A0ABW7XLY9_9MICO</name>
<reference evidence="1 2" key="1">
    <citation type="submission" date="2024-10" db="EMBL/GenBank/DDBJ databases">
        <title>The Natural Products Discovery Center: Release of the First 8490 Sequenced Strains for Exploring Actinobacteria Biosynthetic Diversity.</title>
        <authorList>
            <person name="Kalkreuter E."/>
            <person name="Kautsar S.A."/>
            <person name="Yang D."/>
            <person name="Bader C.D."/>
            <person name="Teijaro C.N."/>
            <person name="Fluegel L."/>
            <person name="Davis C.M."/>
            <person name="Simpson J.R."/>
            <person name="Lauterbach L."/>
            <person name="Steele A.D."/>
            <person name="Gui C."/>
            <person name="Meng S."/>
            <person name="Li G."/>
            <person name="Viehrig K."/>
            <person name="Ye F."/>
            <person name="Su P."/>
            <person name="Kiefer A.F."/>
            <person name="Nichols A."/>
            <person name="Cepeda A.J."/>
            <person name="Yan W."/>
            <person name="Fan B."/>
            <person name="Jiang Y."/>
            <person name="Adhikari A."/>
            <person name="Zheng C.-J."/>
            <person name="Schuster L."/>
            <person name="Cowan T.M."/>
            <person name="Smanski M.J."/>
            <person name="Chevrette M.G."/>
            <person name="De Carvalho L.P.S."/>
            <person name="Shen B."/>
        </authorList>
    </citation>
    <scope>NUCLEOTIDE SEQUENCE [LARGE SCALE GENOMIC DNA]</scope>
    <source>
        <strain evidence="1 2">NPDC019481</strain>
    </source>
</reference>
<keyword evidence="2" id="KW-1185">Reference proteome</keyword>
<organism evidence="1 2">
    <name type="scientific">Promicromonospora kroppenstedtii</name>
    <dbReference type="NCBI Taxonomy" id="440482"/>
    <lineage>
        <taxon>Bacteria</taxon>
        <taxon>Bacillati</taxon>
        <taxon>Actinomycetota</taxon>
        <taxon>Actinomycetes</taxon>
        <taxon>Micrococcales</taxon>
        <taxon>Promicromonosporaceae</taxon>
        <taxon>Promicromonospora</taxon>
    </lineage>
</organism>
<accession>A0ABW7XLY9</accession>
<comment type="caution">
    <text evidence="1">The sequence shown here is derived from an EMBL/GenBank/DDBJ whole genome shotgun (WGS) entry which is preliminary data.</text>
</comment>
<protein>
    <submittedName>
        <fullName evidence="1">Uncharacterized protein</fullName>
    </submittedName>
</protein>
<dbReference type="RefSeq" id="WP_397405687.1">
    <property type="nucleotide sequence ID" value="NZ_JBIRYI010000010.1"/>
</dbReference>
<sequence>MSNLFVQFSDAILRKAARNETAEAACSGYYQYRCNTTRCGTGSNMWQKRYCYHQTTNCHTACTSWVTVGCCA</sequence>
<dbReference type="EMBL" id="JBIRYI010000010">
    <property type="protein sequence ID" value="MFI2488545.1"/>
    <property type="molecule type" value="Genomic_DNA"/>
</dbReference>
<proteinExistence type="predicted"/>
<gene>
    <name evidence="1" type="ORF">ACH47X_16680</name>
</gene>
<evidence type="ECO:0000313" key="1">
    <source>
        <dbReference type="EMBL" id="MFI2488545.1"/>
    </source>
</evidence>